<comment type="subcellular location">
    <subcellularLocation>
        <location evidence="1">Membrane</location>
        <topology evidence="1">Multi-pass membrane protein</topology>
    </subcellularLocation>
</comment>
<dbReference type="AlphaFoldDB" id="A0A916XCA8"/>
<dbReference type="Pfam" id="PF07690">
    <property type="entry name" value="MFS_1"/>
    <property type="match status" value="1"/>
</dbReference>
<feature type="transmembrane region" description="Helical" evidence="5">
    <location>
        <begin position="153"/>
        <end position="174"/>
    </location>
</feature>
<feature type="transmembrane region" description="Helical" evidence="5">
    <location>
        <begin position="118"/>
        <end position="141"/>
    </location>
</feature>
<reference evidence="7" key="2">
    <citation type="submission" date="2020-09" db="EMBL/GenBank/DDBJ databases">
        <authorList>
            <person name="Sun Q."/>
            <person name="Zhou Y."/>
        </authorList>
    </citation>
    <scope>NUCLEOTIDE SEQUENCE</scope>
    <source>
        <strain evidence="7">CGMCC 1.12919</strain>
    </source>
</reference>
<dbReference type="InterPro" id="IPR036259">
    <property type="entry name" value="MFS_trans_sf"/>
</dbReference>
<keyword evidence="4 5" id="KW-0472">Membrane</keyword>
<organism evidence="7 8">
    <name type="scientific">Chelatococcus reniformis</name>
    <dbReference type="NCBI Taxonomy" id="1494448"/>
    <lineage>
        <taxon>Bacteria</taxon>
        <taxon>Pseudomonadati</taxon>
        <taxon>Pseudomonadota</taxon>
        <taxon>Alphaproteobacteria</taxon>
        <taxon>Hyphomicrobiales</taxon>
        <taxon>Chelatococcaceae</taxon>
        <taxon>Chelatococcus</taxon>
    </lineage>
</organism>
<dbReference type="SUPFAM" id="SSF103473">
    <property type="entry name" value="MFS general substrate transporter"/>
    <property type="match status" value="1"/>
</dbReference>
<dbReference type="InterPro" id="IPR020846">
    <property type="entry name" value="MFS_dom"/>
</dbReference>
<feature type="transmembrane region" description="Helical" evidence="5">
    <location>
        <begin position="230"/>
        <end position="248"/>
    </location>
</feature>
<gene>
    <name evidence="7" type="ORF">GCM10010994_22550</name>
</gene>
<evidence type="ECO:0000313" key="8">
    <source>
        <dbReference type="Proteomes" id="UP000637002"/>
    </source>
</evidence>
<reference evidence="7" key="1">
    <citation type="journal article" date="2014" name="Int. J. Syst. Evol. Microbiol.">
        <title>Complete genome sequence of Corynebacterium casei LMG S-19264T (=DSM 44701T), isolated from a smear-ripened cheese.</title>
        <authorList>
            <consortium name="US DOE Joint Genome Institute (JGI-PGF)"/>
            <person name="Walter F."/>
            <person name="Albersmeier A."/>
            <person name="Kalinowski J."/>
            <person name="Ruckert C."/>
        </authorList>
    </citation>
    <scope>NUCLEOTIDE SEQUENCE</scope>
    <source>
        <strain evidence="7">CGMCC 1.12919</strain>
    </source>
</reference>
<accession>A0A916XCA8</accession>
<name>A0A916XCA8_9HYPH</name>
<feature type="transmembrane region" description="Helical" evidence="5">
    <location>
        <begin position="321"/>
        <end position="343"/>
    </location>
</feature>
<dbReference type="Gene3D" id="1.20.1250.20">
    <property type="entry name" value="MFS general substrate transporter like domains"/>
    <property type="match status" value="2"/>
</dbReference>
<feature type="transmembrane region" description="Helical" evidence="5">
    <location>
        <begin position="25"/>
        <end position="49"/>
    </location>
</feature>
<dbReference type="EMBL" id="BMGG01000004">
    <property type="protein sequence ID" value="GGC63428.1"/>
    <property type="molecule type" value="Genomic_DNA"/>
</dbReference>
<evidence type="ECO:0000256" key="3">
    <source>
        <dbReference type="ARBA" id="ARBA00022989"/>
    </source>
</evidence>
<dbReference type="GO" id="GO:0005886">
    <property type="term" value="C:plasma membrane"/>
    <property type="evidence" value="ECO:0007669"/>
    <property type="project" value="TreeGrafter"/>
</dbReference>
<proteinExistence type="predicted"/>
<feature type="transmembrane region" description="Helical" evidence="5">
    <location>
        <begin position="355"/>
        <end position="375"/>
    </location>
</feature>
<evidence type="ECO:0000256" key="5">
    <source>
        <dbReference type="SAM" id="Phobius"/>
    </source>
</evidence>
<dbReference type="PANTHER" id="PTHR23508:SF10">
    <property type="entry name" value="CARBOXYLIC ACID TRANSPORTER PROTEIN HOMOLOG"/>
    <property type="match status" value="1"/>
</dbReference>
<evidence type="ECO:0000256" key="4">
    <source>
        <dbReference type="ARBA" id="ARBA00023136"/>
    </source>
</evidence>
<dbReference type="PROSITE" id="PS50850">
    <property type="entry name" value="MFS"/>
    <property type="match status" value="1"/>
</dbReference>
<dbReference type="RefSeq" id="WP_188609279.1">
    <property type="nucleotide sequence ID" value="NZ_BMGG01000004.1"/>
</dbReference>
<feature type="transmembrane region" description="Helical" evidence="5">
    <location>
        <begin position="90"/>
        <end position="112"/>
    </location>
</feature>
<evidence type="ECO:0000256" key="1">
    <source>
        <dbReference type="ARBA" id="ARBA00004141"/>
    </source>
</evidence>
<keyword evidence="2 5" id="KW-0812">Transmembrane</keyword>
<feature type="domain" description="Major facilitator superfamily (MFS) profile" evidence="6">
    <location>
        <begin position="24"/>
        <end position="410"/>
    </location>
</feature>
<feature type="transmembrane region" description="Helical" evidence="5">
    <location>
        <begin position="180"/>
        <end position="198"/>
    </location>
</feature>
<comment type="caution">
    <text evidence="7">The sequence shown here is derived from an EMBL/GenBank/DDBJ whole genome shotgun (WGS) entry which is preliminary data.</text>
</comment>
<dbReference type="PANTHER" id="PTHR23508">
    <property type="entry name" value="CARBOXYLIC ACID TRANSPORTER PROTEIN HOMOLOG"/>
    <property type="match status" value="1"/>
</dbReference>
<keyword evidence="3 5" id="KW-1133">Transmembrane helix</keyword>
<feature type="transmembrane region" description="Helical" evidence="5">
    <location>
        <begin position="268"/>
        <end position="287"/>
    </location>
</feature>
<dbReference type="GO" id="GO:0046943">
    <property type="term" value="F:carboxylic acid transmembrane transporter activity"/>
    <property type="evidence" value="ECO:0007669"/>
    <property type="project" value="TreeGrafter"/>
</dbReference>
<evidence type="ECO:0000256" key="2">
    <source>
        <dbReference type="ARBA" id="ARBA00022692"/>
    </source>
</evidence>
<sequence>MTIASTVAAEPPVDRLSQRAAMTMLVIMGVTYAINAMDRIVFAILLPNVNAHYAFSLEQGGFLATVFTLGIGLSGIPTGYLLDRFSRMKVILIGMLIYSVLTILSAFSVGFYDMAVYRALSGIGEGMQNAALFTAVGAYFAANRAVALGSMNFAYGIGSFVGPILAAYLLVWTNDWRTPLIVYGVLGLAIMVLARLTVSPAFTEHRNEPLDLAASGADEYIPARVLNRNVLICALSAIVLGVAGYGFLGLYPTFLRTELGLSIPQAGFAASLFGLGALLGIPAGYMADRVSQRWIAIVAISVMIVNSYLMFNVATSAPAQYALAFVAGAVGSGVVFVNTYSLIQRCVRPAFVGRASGIMVTCLYLPASLAGYLFAALRTQFGWGQASLLQLCLFPLIAIVAMLFLDAKAVRRARPPA</sequence>
<feature type="transmembrane region" description="Helical" evidence="5">
    <location>
        <begin position="387"/>
        <end position="405"/>
    </location>
</feature>
<feature type="transmembrane region" description="Helical" evidence="5">
    <location>
        <begin position="61"/>
        <end position="83"/>
    </location>
</feature>
<feature type="transmembrane region" description="Helical" evidence="5">
    <location>
        <begin position="294"/>
        <end position="315"/>
    </location>
</feature>
<dbReference type="InterPro" id="IPR011701">
    <property type="entry name" value="MFS"/>
</dbReference>
<dbReference type="Proteomes" id="UP000637002">
    <property type="component" value="Unassembled WGS sequence"/>
</dbReference>
<protein>
    <submittedName>
        <fullName evidence="7">MFS transporter</fullName>
    </submittedName>
</protein>
<evidence type="ECO:0000313" key="7">
    <source>
        <dbReference type="EMBL" id="GGC63428.1"/>
    </source>
</evidence>
<evidence type="ECO:0000259" key="6">
    <source>
        <dbReference type="PROSITE" id="PS50850"/>
    </source>
</evidence>
<keyword evidence="8" id="KW-1185">Reference proteome</keyword>